<organism evidence="2">
    <name type="scientific">Cladocopium goreaui</name>
    <dbReference type="NCBI Taxonomy" id="2562237"/>
    <lineage>
        <taxon>Eukaryota</taxon>
        <taxon>Sar</taxon>
        <taxon>Alveolata</taxon>
        <taxon>Dinophyceae</taxon>
        <taxon>Suessiales</taxon>
        <taxon>Symbiodiniaceae</taxon>
        <taxon>Cladocopium</taxon>
    </lineage>
</organism>
<feature type="compositionally biased region" description="Basic and acidic residues" evidence="1">
    <location>
        <begin position="723"/>
        <end position="738"/>
    </location>
</feature>
<evidence type="ECO:0000313" key="2">
    <source>
        <dbReference type="EMBL" id="CAI3984636.1"/>
    </source>
</evidence>
<feature type="compositionally biased region" description="Polar residues" evidence="1">
    <location>
        <begin position="256"/>
        <end position="268"/>
    </location>
</feature>
<keyword evidence="4" id="KW-1185">Reference proteome</keyword>
<feature type="compositionally biased region" description="Basic and acidic residues" evidence="1">
    <location>
        <begin position="270"/>
        <end position="286"/>
    </location>
</feature>
<evidence type="ECO:0000313" key="4">
    <source>
        <dbReference type="Proteomes" id="UP001152797"/>
    </source>
</evidence>
<dbReference type="EMBL" id="CAMXCT020000903">
    <property type="protein sequence ID" value="CAL1138011.1"/>
    <property type="molecule type" value="Genomic_DNA"/>
</dbReference>
<feature type="compositionally biased region" description="Low complexity" evidence="1">
    <location>
        <begin position="396"/>
        <end position="425"/>
    </location>
</feature>
<dbReference type="EMBL" id="CAMXCT010000903">
    <property type="protein sequence ID" value="CAI3984636.1"/>
    <property type="molecule type" value="Genomic_DNA"/>
</dbReference>
<reference evidence="2" key="1">
    <citation type="submission" date="2022-10" db="EMBL/GenBank/DDBJ databases">
        <authorList>
            <person name="Chen Y."/>
            <person name="Dougan E. K."/>
            <person name="Chan C."/>
            <person name="Rhodes N."/>
            <person name="Thang M."/>
        </authorList>
    </citation>
    <scope>NUCLEOTIDE SEQUENCE</scope>
</reference>
<feature type="region of interest" description="Disordered" evidence="1">
    <location>
        <begin position="256"/>
        <end position="609"/>
    </location>
</feature>
<dbReference type="EMBL" id="CAMXCT030000903">
    <property type="protein sequence ID" value="CAL4771948.1"/>
    <property type="molecule type" value="Genomic_DNA"/>
</dbReference>
<feature type="compositionally biased region" description="Polar residues" evidence="1">
    <location>
        <begin position="654"/>
        <end position="663"/>
    </location>
</feature>
<feature type="compositionally biased region" description="Polar residues" evidence="1">
    <location>
        <begin position="216"/>
        <end position="225"/>
    </location>
</feature>
<gene>
    <name evidence="2" type="ORF">C1SCF055_LOCUS12161</name>
</gene>
<protein>
    <submittedName>
        <fullName evidence="2">Uncharacterized protein</fullName>
    </submittedName>
</protein>
<feature type="compositionally biased region" description="Basic and acidic residues" evidence="1">
    <location>
        <begin position="774"/>
        <end position="785"/>
    </location>
</feature>
<evidence type="ECO:0000256" key="1">
    <source>
        <dbReference type="SAM" id="MobiDB-lite"/>
    </source>
</evidence>
<proteinExistence type="predicted"/>
<reference evidence="3" key="2">
    <citation type="submission" date="2024-04" db="EMBL/GenBank/DDBJ databases">
        <authorList>
            <person name="Chen Y."/>
            <person name="Shah S."/>
            <person name="Dougan E. K."/>
            <person name="Thang M."/>
            <person name="Chan C."/>
        </authorList>
    </citation>
    <scope>NUCLEOTIDE SEQUENCE [LARGE SCALE GENOMIC DNA]</scope>
</reference>
<feature type="compositionally biased region" description="Polar residues" evidence="1">
    <location>
        <begin position="501"/>
        <end position="511"/>
    </location>
</feature>
<accession>A0A9P1FQP2</accession>
<feature type="compositionally biased region" description="Low complexity" evidence="1">
    <location>
        <begin position="671"/>
        <end position="681"/>
    </location>
</feature>
<sequence length="841" mass="88382">MASNDLGFNDAKLAWGNWDYVDLSHFTKMPGTSITASALSLMKGCGVKAQHPGVLAGVASFSAGIALHRMRRSHSKRISACVDIAGPVQTQAQDIRKDCKKDRPWLPVALKCTGAAVLIFAASRKVRKRWKTAFAAKTIKLDAPVKSAIQLDDAPATAPKAAIFAESCELGPSGKVQDSIQSLSTKAPSSAAPESLSSVASSASVRGRGPDKGVRSRSTPLSQMKHSSKGVQEDVGKVAFPIMHFKRIHCFEQASPFSSNVPTRSPSPCTRKEPQQGEQPKSRSPDPSKQGKRVKEIEETPIGAKTGESKRNLPQAPRELSNKNGQLVSKPGGASKPGAATQPKPAKPGDVQKREEPSPKPFASPRQASQASQAASQAASQTASQAATAPKDDKTAQSTSTQSTRAASSASPRQPGASPRPGARPVEQIRPPGQDSHVKGPVAPTNREREPQTQSPRPTPSSNTQQDPTPVGGRQPSAAGSSSTAQKVLISQGGVGAPGASSHQSQNNQGSAVAGTDKHLQADAKGTLLLKDTPTTDGAKAPVKQAATHPVAKPQMRREPRASFYSVQKTDKTQIQPDRDEPPSLPVLPSKGGVYALPGQHSMAPPLSQQYASALARRLHPAPSELTIRPSAGVPSPPLPASASGLLPSDGQEKTVSGVQSQGSLPPPKADPSSSSSAPVANKNGPTQSAQSSSGRPGSHAPDEDDYEAYSVYSGSSRSSSASHDEAGHDEGGKHSHSDYSSLSDGARSRSPSSGRQCGNDFLPDISMQVRAAKPHDQDRSHANRADDLCEFHVMDDEDAQDAMQDMQGTSLHQEYDQTLRRLGARRAPAPAQSLQRQVTH</sequence>
<feature type="compositionally biased region" description="Basic and acidic residues" evidence="1">
    <location>
        <begin position="569"/>
        <end position="582"/>
    </location>
</feature>
<feature type="region of interest" description="Disordered" evidence="1">
    <location>
        <begin position="622"/>
        <end position="785"/>
    </location>
</feature>
<dbReference type="Proteomes" id="UP001152797">
    <property type="component" value="Unassembled WGS sequence"/>
</dbReference>
<feature type="compositionally biased region" description="Low complexity" evidence="1">
    <location>
        <begin position="367"/>
        <end position="389"/>
    </location>
</feature>
<feature type="compositionally biased region" description="Polar residues" evidence="1">
    <location>
        <begin position="739"/>
        <end position="757"/>
    </location>
</feature>
<feature type="region of interest" description="Disordered" evidence="1">
    <location>
        <begin position="179"/>
        <end position="232"/>
    </location>
</feature>
<feature type="compositionally biased region" description="Low complexity" evidence="1">
    <location>
        <begin position="711"/>
        <end position="722"/>
    </location>
</feature>
<dbReference type="AlphaFoldDB" id="A0A9P1FQP2"/>
<comment type="caution">
    <text evidence="2">The sequence shown here is derived from an EMBL/GenBank/DDBJ whole genome shotgun (WGS) entry which is preliminary data.</text>
</comment>
<name>A0A9P1FQP2_9DINO</name>
<evidence type="ECO:0000313" key="3">
    <source>
        <dbReference type="EMBL" id="CAL1138011.1"/>
    </source>
</evidence>
<feature type="compositionally biased region" description="Polar residues" evidence="1">
    <location>
        <begin position="684"/>
        <end position="696"/>
    </location>
</feature>
<dbReference type="OrthoDB" id="10676752at2759"/>
<feature type="compositionally biased region" description="Low complexity" evidence="1">
    <location>
        <begin position="452"/>
        <end position="466"/>
    </location>
</feature>
<feature type="compositionally biased region" description="Low complexity" evidence="1">
    <location>
        <begin position="187"/>
        <end position="205"/>
    </location>
</feature>